<name>A0ABD0R0Z6_CIRMR</name>
<evidence type="ECO:0000313" key="2">
    <source>
        <dbReference type="EMBL" id="KAL0192179.1"/>
    </source>
</evidence>
<feature type="non-terminal residue" evidence="2">
    <location>
        <position position="97"/>
    </location>
</feature>
<proteinExistence type="predicted"/>
<accession>A0ABD0R0Z6</accession>
<reference evidence="2 3" key="1">
    <citation type="submission" date="2024-05" db="EMBL/GenBank/DDBJ databases">
        <title>Genome sequencing and assembly of Indian major carp, Cirrhinus mrigala (Hamilton, 1822).</title>
        <authorList>
            <person name="Mohindra V."/>
            <person name="Chowdhury L.M."/>
            <person name="Lal K."/>
            <person name="Jena J.K."/>
        </authorList>
    </citation>
    <scope>NUCLEOTIDE SEQUENCE [LARGE SCALE GENOMIC DNA]</scope>
    <source>
        <strain evidence="2">CM1030</strain>
        <tissue evidence="2">Blood</tissue>
    </source>
</reference>
<dbReference type="AlphaFoldDB" id="A0ABD0R0Z6"/>
<feature type="region of interest" description="Disordered" evidence="1">
    <location>
        <begin position="1"/>
        <end position="28"/>
    </location>
</feature>
<keyword evidence="3" id="KW-1185">Reference proteome</keyword>
<feature type="non-terminal residue" evidence="2">
    <location>
        <position position="1"/>
    </location>
</feature>
<evidence type="ECO:0000256" key="1">
    <source>
        <dbReference type="SAM" id="MobiDB-lite"/>
    </source>
</evidence>
<gene>
    <name evidence="2" type="ORF">M9458_010475</name>
</gene>
<dbReference type="Proteomes" id="UP001529510">
    <property type="component" value="Unassembled WGS sequence"/>
</dbReference>
<protein>
    <submittedName>
        <fullName evidence="2">Uncharacterized protein</fullName>
    </submittedName>
</protein>
<dbReference type="EMBL" id="JAMKFB020000005">
    <property type="protein sequence ID" value="KAL0192179.1"/>
    <property type="molecule type" value="Genomic_DNA"/>
</dbReference>
<evidence type="ECO:0000313" key="3">
    <source>
        <dbReference type="Proteomes" id="UP001529510"/>
    </source>
</evidence>
<comment type="caution">
    <text evidence="2">The sequence shown here is derived from an EMBL/GenBank/DDBJ whole genome shotgun (WGS) entry which is preliminary data.</text>
</comment>
<organism evidence="2 3">
    <name type="scientific">Cirrhinus mrigala</name>
    <name type="common">Mrigala</name>
    <dbReference type="NCBI Taxonomy" id="683832"/>
    <lineage>
        <taxon>Eukaryota</taxon>
        <taxon>Metazoa</taxon>
        <taxon>Chordata</taxon>
        <taxon>Craniata</taxon>
        <taxon>Vertebrata</taxon>
        <taxon>Euteleostomi</taxon>
        <taxon>Actinopterygii</taxon>
        <taxon>Neopterygii</taxon>
        <taxon>Teleostei</taxon>
        <taxon>Ostariophysi</taxon>
        <taxon>Cypriniformes</taxon>
        <taxon>Cyprinidae</taxon>
        <taxon>Labeoninae</taxon>
        <taxon>Labeonini</taxon>
        <taxon>Cirrhinus</taxon>
    </lineage>
</organism>
<sequence length="97" mass="10871">EGPFDPETNGSDQSVLPLAAPQWLHPKPNGERAIHAVSQRRHETGQHFMAQFTSRNPASLPGESHISSTQHIWEVEITMRQGTFGLDLLSYWSPARL</sequence>